<dbReference type="Proteomes" id="UP000292082">
    <property type="component" value="Unassembled WGS sequence"/>
</dbReference>
<dbReference type="OrthoDB" id="2720823at2759"/>
<proteinExistence type="inferred from homology"/>
<dbReference type="Proteomes" id="UP000292957">
    <property type="component" value="Unassembled WGS sequence"/>
</dbReference>
<dbReference type="STRING" id="114155.A0A4Q9N1W6"/>
<dbReference type="InterPro" id="IPR029063">
    <property type="entry name" value="SAM-dependent_MTases_sf"/>
</dbReference>
<dbReference type="EMBL" id="ML145125">
    <property type="protein sequence ID" value="TBU58420.1"/>
    <property type="molecule type" value="Genomic_DNA"/>
</dbReference>
<accession>A0A4Q9N1W6</accession>
<evidence type="ECO:0000313" key="5">
    <source>
        <dbReference type="EMBL" id="TBU33172.1"/>
    </source>
</evidence>
<gene>
    <name evidence="6" type="ORF">BD310DRAFT_819493</name>
    <name evidence="5" type="ORF">BD311DRAFT_479409</name>
</gene>
<dbReference type="SUPFAM" id="SSF53335">
    <property type="entry name" value="S-adenosyl-L-methionine-dependent methyltransferases"/>
    <property type="match status" value="1"/>
</dbReference>
<keyword evidence="7" id="KW-1185">Reference proteome</keyword>
<evidence type="ECO:0000256" key="1">
    <source>
        <dbReference type="ARBA" id="ARBA00005179"/>
    </source>
</evidence>
<evidence type="ECO:0000256" key="3">
    <source>
        <dbReference type="ARBA" id="ARBA00022691"/>
    </source>
</evidence>
<name>A0A4Q9N1W6_9APHY</name>
<dbReference type="Gene3D" id="3.40.50.150">
    <property type="entry name" value="Vaccinia Virus protein VP39"/>
    <property type="match status" value="1"/>
</dbReference>
<comment type="similarity">
    <text evidence="4">Belongs to the class I-like SAM-binding methyltransferase superfamily.</text>
</comment>
<protein>
    <submittedName>
        <fullName evidence="5">Uncharacterized protein</fullName>
    </submittedName>
</protein>
<evidence type="ECO:0000256" key="4">
    <source>
        <dbReference type="ARBA" id="ARBA00038314"/>
    </source>
</evidence>
<dbReference type="CDD" id="cd02440">
    <property type="entry name" value="AdoMet_MTases"/>
    <property type="match status" value="1"/>
</dbReference>
<reference evidence="5 7" key="1">
    <citation type="submission" date="2019-01" db="EMBL/GenBank/DDBJ databases">
        <title>Draft genome sequences of three monokaryotic isolates of the white-rot basidiomycete fungus Dichomitus squalens.</title>
        <authorList>
            <consortium name="DOE Joint Genome Institute"/>
            <person name="Lopez S.C."/>
            <person name="Andreopoulos B."/>
            <person name="Pangilinan J."/>
            <person name="Lipzen A."/>
            <person name="Riley R."/>
            <person name="Ahrendt S."/>
            <person name="Ng V."/>
            <person name="Barry K."/>
            <person name="Daum C."/>
            <person name="Grigoriev I.V."/>
            <person name="Hilden K.S."/>
            <person name="Makela M.R."/>
            <person name="de Vries R.P."/>
        </authorList>
    </citation>
    <scope>NUCLEOTIDE SEQUENCE [LARGE SCALE GENOMIC DNA]</scope>
    <source>
        <strain evidence="6 7">CBS 464.89</strain>
        <strain evidence="5">OM18370.1</strain>
    </source>
</reference>
<organism evidence="5">
    <name type="scientific">Dichomitus squalens</name>
    <dbReference type="NCBI Taxonomy" id="114155"/>
    <lineage>
        <taxon>Eukaryota</taxon>
        <taxon>Fungi</taxon>
        <taxon>Dikarya</taxon>
        <taxon>Basidiomycota</taxon>
        <taxon>Agaricomycotina</taxon>
        <taxon>Agaricomycetes</taxon>
        <taxon>Polyporales</taxon>
        <taxon>Polyporaceae</taxon>
        <taxon>Dichomitus</taxon>
    </lineage>
</organism>
<evidence type="ECO:0000313" key="7">
    <source>
        <dbReference type="Proteomes" id="UP000292082"/>
    </source>
</evidence>
<dbReference type="InterPro" id="IPR051654">
    <property type="entry name" value="Meroterpenoid_MTases"/>
</dbReference>
<keyword evidence="3" id="KW-0949">S-adenosyl-L-methionine</keyword>
<evidence type="ECO:0000313" key="6">
    <source>
        <dbReference type="EMBL" id="TBU58420.1"/>
    </source>
</evidence>
<dbReference type="GO" id="GO:0016740">
    <property type="term" value="F:transferase activity"/>
    <property type="evidence" value="ECO:0007669"/>
    <property type="project" value="UniProtKB-KW"/>
</dbReference>
<dbReference type="PANTHER" id="PTHR35897:SF1">
    <property type="entry name" value="METHYLTRANSFERASE AUSD"/>
    <property type="match status" value="1"/>
</dbReference>
<sequence>MSLTHRSSWDLPLDSSMYAPDEEEKAFMKATTGIQDDEELKAHILAVQAKAWTIYKYPCIRQFDFMRLKIARMPAYNQFLELGKQRKDAIFLDVGCGFGNDTRQAILDGWPIERVIAADLSPQMWNVGHELFRSTPDTFPVPFVQGDILDPAYLAVAPILPTSSTPILDPLPPLSEVKTLNELHGRLSAMFASAFFHLFEFDGQEQVARKLAGLLSPLPGSMIFGSHTTMAEKGRWEIGDAKSDCHSPETWTELWEGIFAEAGVKVEVKTRLRKHRGGLTFYGIYSGSTKERFYMDWSVVRL</sequence>
<keyword evidence="2" id="KW-0808">Transferase</keyword>
<evidence type="ECO:0000256" key="2">
    <source>
        <dbReference type="ARBA" id="ARBA00022679"/>
    </source>
</evidence>
<dbReference type="PANTHER" id="PTHR35897">
    <property type="entry name" value="METHYLTRANSFERASE AUSD"/>
    <property type="match status" value="1"/>
</dbReference>
<dbReference type="AlphaFoldDB" id="A0A4Q9N1W6"/>
<comment type="pathway">
    <text evidence="1">Secondary metabolite biosynthesis.</text>
</comment>
<dbReference type="EMBL" id="ML143392">
    <property type="protein sequence ID" value="TBU33172.1"/>
    <property type="molecule type" value="Genomic_DNA"/>
</dbReference>